<keyword evidence="2" id="KW-1185">Reference proteome</keyword>
<dbReference type="STRING" id="1550231.SAMN05660662_0869"/>
<dbReference type="RefSeq" id="WP_091763825.1">
    <property type="nucleotide sequence ID" value="NZ_FNBT01000001.1"/>
</dbReference>
<sequence length="120" mass="12563">MRQQPFRTPARVLAGAGATIGLALLTGPQRVLDVVAPEFPRERRWVVRVLGARMLAQHAPVLVRPAPELLAAGAGLDVLHAASVLPFVASARYGRTARISAAVALASAALAGAATRSQRR</sequence>
<dbReference type="AlphaFoldDB" id="A0A1G7HWR9"/>
<proteinExistence type="predicted"/>
<dbReference type="EMBL" id="FNBT01000001">
    <property type="protein sequence ID" value="SDF04920.1"/>
    <property type="molecule type" value="Genomic_DNA"/>
</dbReference>
<protein>
    <submittedName>
        <fullName evidence="1">Uncharacterized protein</fullName>
    </submittedName>
</protein>
<dbReference type="Proteomes" id="UP000199406">
    <property type="component" value="Unassembled WGS sequence"/>
</dbReference>
<evidence type="ECO:0000313" key="2">
    <source>
        <dbReference type="Proteomes" id="UP000199406"/>
    </source>
</evidence>
<organism evidence="1 2">
    <name type="scientific">Blastococcus aurantiacus</name>
    <dbReference type="NCBI Taxonomy" id="1550231"/>
    <lineage>
        <taxon>Bacteria</taxon>
        <taxon>Bacillati</taxon>
        <taxon>Actinomycetota</taxon>
        <taxon>Actinomycetes</taxon>
        <taxon>Geodermatophilales</taxon>
        <taxon>Geodermatophilaceae</taxon>
        <taxon>Blastococcus</taxon>
    </lineage>
</organism>
<dbReference type="OrthoDB" id="5198262at2"/>
<evidence type="ECO:0000313" key="1">
    <source>
        <dbReference type="EMBL" id="SDF04920.1"/>
    </source>
</evidence>
<gene>
    <name evidence="1" type="ORF">SAMN05660662_0869</name>
</gene>
<reference evidence="2" key="1">
    <citation type="submission" date="2016-10" db="EMBL/GenBank/DDBJ databases">
        <authorList>
            <person name="Varghese N."/>
            <person name="Submissions S."/>
        </authorList>
    </citation>
    <scope>NUCLEOTIDE SEQUENCE [LARGE SCALE GENOMIC DNA]</scope>
    <source>
        <strain evidence="2">DSM 44268</strain>
    </source>
</reference>
<accession>A0A1G7HWR9</accession>
<name>A0A1G7HWR9_9ACTN</name>